<organism evidence="10 11">
    <name type="scientific">Micromonospora echinofusca</name>
    <dbReference type="NCBI Taxonomy" id="47858"/>
    <lineage>
        <taxon>Bacteria</taxon>
        <taxon>Bacillati</taxon>
        <taxon>Actinomycetota</taxon>
        <taxon>Actinomycetes</taxon>
        <taxon>Micromonosporales</taxon>
        <taxon>Micromonosporaceae</taxon>
        <taxon>Micromonospora</taxon>
    </lineage>
</organism>
<gene>
    <name evidence="10" type="ORF">GA0070610_5570</name>
</gene>
<keyword evidence="6" id="KW-0560">Oxidoreductase</keyword>
<dbReference type="PROSITE" id="PS00217">
    <property type="entry name" value="SUGAR_TRANSPORT_2"/>
    <property type="match status" value="1"/>
</dbReference>
<dbReference type="InterPro" id="IPR011251">
    <property type="entry name" value="Luciferase-like_dom"/>
</dbReference>
<dbReference type="AlphaFoldDB" id="A0A1C5GJB0"/>
<feature type="domain" description="Luciferase-like" evidence="9">
    <location>
        <begin position="20"/>
        <end position="250"/>
    </location>
</feature>
<keyword evidence="11" id="KW-1185">Reference proteome</keyword>
<evidence type="ECO:0000313" key="11">
    <source>
        <dbReference type="Proteomes" id="UP000198251"/>
    </source>
</evidence>
<keyword evidence="5" id="KW-1133">Transmembrane helix</keyword>
<proteinExistence type="predicted"/>
<keyword evidence="7 10" id="KW-0503">Monooxygenase</keyword>
<comment type="subcellular location">
    <subcellularLocation>
        <location evidence="1">Membrane</location>
        <topology evidence="1">Multi-pass membrane protein</topology>
    </subcellularLocation>
</comment>
<dbReference type="GO" id="GO:0046306">
    <property type="term" value="P:alkanesulfonate catabolic process"/>
    <property type="evidence" value="ECO:0007669"/>
    <property type="project" value="TreeGrafter"/>
</dbReference>
<evidence type="ECO:0000313" key="10">
    <source>
        <dbReference type="EMBL" id="SCG19206.1"/>
    </source>
</evidence>
<evidence type="ECO:0000256" key="2">
    <source>
        <dbReference type="ARBA" id="ARBA00022630"/>
    </source>
</evidence>
<evidence type="ECO:0000256" key="4">
    <source>
        <dbReference type="ARBA" id="ARBA00022692"/>
    </source>
</evidence>
<dbReference type="Gene3D" id="3.20.20.30">
    <property type="entry name" value="Luciferase-like domain"/>
    <property type="match status" value="1"/>
</dbReference>
<keyword evidence="3" id="KW-0288">FMN</keyword>
<evidence type="ECO:0000256" key="5">
    <source>
        <dbReference type="ARBA" id="ARBA00022989"/>
    </source>
</evidence>
<evidence type="ECO:0000256" key="7">
    <source>
        <dbReference type="ARBA" id="ARBA00023033"/>
    </source>
</evidence>
<reference evidence="10 11" key="1">
    <citation type="submission" date="2016-06" db="EMBL/GenBank/DDBJ databases">
        <authorList>
            <person name="Kjaerup R.B."/>
            <person name="Dalgaard T.S."/>
            <person name="Juul-Madsen H.R."/>
        </authorList>
    </citation>
    <scope>NUCLEOTIDE SEQUENCE [LARGE SCALE GENOMIC DNA]</scope>
    <source>
        <strain evidence="10 11">DSM 43913</strain>
    </source>
</reference>
<keyword evidence="2" id="KW-0285">Flavoprotein</keyword>
<evidence type="ECO:0000256" key="1">
    <source>
        <dbReference type="ARBA" id="ARBA00004141"/>
    </source>
</evidence>
<dbReference type="SUPFAM" id="SSF51679">
    <property type="entry name" value="Bacterial luciferase-like"/>
    <property type="match status" value="1"/>
</dbReference>
<evidence type="ECO:0000256" key="6">
    <source>
        <dbReference type="ARBA" id="ARBA00023002"/>
    </source>
</evidence>
<name>A0A1C5GJB0_MICEH</name>
<dbReference type="Pfam" id="PF00296">
    <property type="entry name" value="Bac_luciferase"/>
    <property type="match status" value="1"/>
</dbReference>
<dbReference type="InterPro" id="IPR005829">
    <property type="entry name" value="Sugar_transporter_CS"/>
</dbReference>
<protein>
    <submittedName>
        <fullName evidence="10">Luciferase-like monooxygenase</fullName>
    </submittedName>
</protein>
<evidence type="ECO:0000256" key="8">
    <source>
        <dbReference type="ARBA" id="ARBA00023136"/>
    </source>
</evidence>
<sequence length="312" mass="34093">MVKVRAVGRPGGGGSRLAAMRIGIVILPDQRWSDSRRRWRQADEWGFDHAWTYDHLGWRDLVDGPWFDSVTTLTAAATVTSRIRLGTLVASPNFRHPAAFARQVTALDDVSDGRLLLGLGAGGIGFDSAVLGGETLPPRQRVDRFAEFTELLDLILREDGTTWRGEWFSAVDARSNPGCVQTPRVPFVVAANGPRSMRLVARFGQGWVTTGPAVEDLESWWAEVAEAAARMDATLATAGRDPGTLDRYLSLDSAPVFSLSSAEFFADQVGRAAALGFTDVVTHWPRDSSWYAGDEAVLVDVATRLLPELRRA</sequence>
<dbReference type="PANTHER" id="PTHR42847">
    <property type="entry name" value="ALKANESULFONATE MONOOXYGENASE"/>
    <property type="match status" value="1"/>
</dbReference>
<dbReference type="GO" id="GO:0022857">
    <property type="term" value="F:transmembrane transporter activity"/>
    <property type="evidence" value="ECO:0007669"/>
    <property type="project" value="InterPro"/>
</dbReference>
<dbReference type="Proteomes" id="UP000198251">
    <property type="component" value="Chromosome I"/>
</dbReference>
<evidence type="ECO:0000259" key="9">
    <source>
        <dbReference type="Pfam" id="PF00296"/>
    </source>
</evidence>
<dbReference type="InterPro" id="IPR036661">
    <property type="entry name" value="Luciferase-like_sf"/>
</dbReference>
<dbReference type="InterPro" id="IPR050172">
    <property type="entry name" value="SsuD_RutA_monooxygenase"/>
</dbReference>
<evidence type="ECO:0000256" key="3">
    <source>
        <dbReference type="ARBA" id="ARBA00022643"/>
    </source>
</evidence>
<accession>A0A1C5GJB0</accession>
<keyword evidence="8" id="KW-0472">Membrane</keyword>
<dbReference type="PANTHER" id="PTHR42847:SF4">
    <property type="entry name" value="ALKANESULFONATE MONOOXYGENASE-RELATED"/>
    <property type="match status" value="1"/>
</dbReference>
<keyword evidence="4" id="KW-0812">Transmembrane</keyword>
<dbReference type="EMBL" id="LT607733">
    <property type="protein sequence ID" value="SCG19206.1"/>
    <property type="molecule type" value="Genomic_DNA"/>
</dbReference>
<dbReference type="GO" id="GO:0016020">
    <property type="term" value="C:membrane"/>
    <property type="evidence" value="ECO:0007669"/>
    <property type="project" value="UniProtKB-SubCell"/>
</dbReference>
<dbReference type="GO" id="GO:0008726">
    <property type="term" value="F:alkanesulfonate monooxygenase activity"/>
    <property type="evidence" value="ECO:0007669"/>
    <property type="project" value="TreeGrafter"/>
</dbReference>